<dbReference type="InterPro" id="IPR007803">
    <property type="entry name" value="Asp/Arg/Pro-Hydrxlase"/>
</dbReference>
<reference evidence="2 3" key="1">
    <citation type="submission" date="2019-05" db="EMBL/GenBank/DDBJ databases">
        <authorList>
            <person name="Moore K."/>
            <person name="O'Neill P."/>
            <person name="Farbos A."/>
            <person name="Studholme D.J."/>
        </authorList>
    </citation>
    <scope>NUCLEOTIDE SEQUENCE [LARGE SCALE GENOMIC DNA]</scope>
    <source>
        <strain evidence="2 3">DSM 9128</strain>
    </source>
</reference>
<gene>
    <name evidence="2" type="ORF">FEA48_14595</name>
</gene>
<proteinExistence type="predicted"/>
<dbReference type="Pfam" id="PF05118">
    <property type="entry name" value="Asp_Arg_Hydrox"/>
    <property type="match status" value="1"/>
</dbReference>
<evidence type="ECO:0000313" key="2">
    <source>
        <dbReference type="EMBL" id="TLP73471.1"/>
    </source>
</evidence>
<accession>A0A5R9A454</accession>
<feature type="domain" description="Aspartyl/asparaginy/proline hydroxylase" evidence="1">
    <location>
        <begin position="85"/>
        <end position="176"/>
    </location>
</feature>
<reference evidence="3" key="2">
    <citation type="submission" date="2019-06" db="EMBL/GenBank/DDBJ databases">
        <title>AzeR, a transcriptional regulator that responds to azelaic acid in Pseudomonas nitroreducens.</title>
        <authorList>
            <person name="Bez C."/>
            <person name="Javvadi S.G."/>
            <person name="Bertani I."/>
            <person name="Devescovi G."/>
            <person name="Studholme D.J."/>
            <person name="Geller A."/>
            <person name="Levy A."/>
            <person name="Venturi V."/>
        </authorList>
    </citation>
    <scope>NUCLEOTIDE SEQUENCE [LARGE SCALE GENOMIC DNA]</scope>
    <source>
        <strain evidence="3">DSM 9128</strain>
    </source>
</reference>
<evidence type="ECO:0000259" key="1">
    <source>
        <dbReference type="Pfam" id="PF05118"/>
    </source>
</evidence>
<dbReference type="EMBL" id="VASG01000004">
    <property type="protein sequence ID" value="TLP73471.1"/>
    <property type="molecule type" value="Genomic_DNA"/>
</dbReference>
<name>A0A5R9A454_PSENT</name>
<dbReference type="Gene3D" id="2.60.120.330">
    <property type="entry name" value="B-lactam Antibiotic, Isopenicillin N Synthase, Chain"/>
    <property type="match status" value="1"/>
</dbReference>
<sequence>MSATSLPRCARLALDIPLQPLLDALAAVDQAAWQGHFNSGFYEGDWSGVALITPDDALMPLAPGQGAPLASDLLRRSAVWQAALGAFRSTIRSARLLRLGCGSRIHEHCDPDLGLPDSDLRLHLPLLSPEGVEFLVDGLQVPMRPGECWFIDLARPHRVDNPGPGERIHLVLDCQRNDWLLALIEQGLADTPSLRPGRAALAFEQFRVQVAQEPELAQALRSMTDSADFVARVVALGGARDLHFSAAEVRATMRLARRAWSDQWRA</sequence>
<dbReference type="Proteomes" id="UP000307510">
    <property type="component" value="Unassembled WGS sequence"/>
</dbReference>
<dbReference type="AlphaFoldDB" id="A0A5R9A454"/>
<dbReference type="InterPro" id="IPR027443">
    <property type="entry name" value="IPNS-like_sf"/>
</dbReference>
<comment type="caution">
    <text evidence="2">The sequence shown here is derived from an EMBL/GenBank/DDBJ whole genome shotgun (WGS) entry which is preliminary data.</text>
</comment>
<protein>
    <submittedName>
        <fullName evidence="2">Aspartyl/asparaginyl beta-hydroxylase domain-containing protein</fullName>
    </submittedName>
</protein>
<organism evidence="2 3">
    <name type="scientific">Pseudomonas nitroreducens</name>
    <dbReference type="NCBI Taxonomy" id="46680"/>
    <lineage>
        <taxon>Bacteria</taxon>
        <taxon>Pseudomonadati</taxon>
        <taxon>Pseudomonadota</taxon>
        <taxon>Gammaproteobacteria</taxon>
        <taxon>Pseudomonadales</taxon>
        <taxon>Pseudomonadaceae</taxon>
        <taxon>Pseudomonas</taxon>
    </lineage>
</organism>
<dbReference type="SUPFAM" id="SSF51197">
    <property type="entry name" value="Clavaminate synthase-like"/>
    <property type="match status" value="1"/>
</dbReference>
<evidence type="ECO:0000313" key="3">
    <source>
        <dbReference type="Proteomes" id="UP000307510"/>
    </source>
</evidence>
<dbReference type="RefSeq" id="WP_138214445.1">
    <property type="nucleotide sequence ID" value="NZ_VASG01000004.1"/>
</dbReference>